<dbReference type="EMBL" id="LVLJ01003438">
    <property type="protein sequence ID" value="OAE21420.1"/>
    <property type="molecule type" value="Genomic_DNA"/>
</dbReference>
<reference evidence="1" key="1">
    <citation type="submission" date="2016-03" db="EMBL/GenBank/DDBJ databases">
        <title>Mechanisms controlling the formation of the plant cell surface in tip-growing cells are functionally conserved among land plants.</title>
        <authorList>
            <person name="Honkanen S."/>
            <person name="Jones V.A."/>
            <person name="Morieri G."/>
            <person name="Champion C."/>
            <person name="Hetherington A.J."/>
            <person name="Kelly S."/>
            <person name="Saint-Marcoux D."/>
            <person name="Proust H."/>
            <person name="Prescott H."/>
            <person name="Dolan L."/>
        </authorList>
    </citation>
    <scope>NUCLEOTIDE SEQUENCE [LARGE SCALE GENOMIC DNA]</scope>
    <source>
        <tissue evidence="1">Whole gametophyte</tissue>
    </source>
</reference>
<accession>A0A176VKJ9</accession>
<dbReference type="AlphaFoldDB" id="A0A176VKJ9"/>
<organism evidence="1 2">
    <name type="scientific">Marchantia polymorpha subsp. ruderalis</name>
    <dbReference type="NCBI Taxonomy" id="1480154"/>
    <lineage>
        <taxon>Eukaryota</taxon>
        <taxon>Viridiplantae</taxon>
        <taxon>Streptophyta</taxon>
        <taxon>Embryophyta</taxon>
        <taxon>Marchantiophyta</taxon>
        <taxon>Marchantiopsida</taxon>
        <taxon>Marchantiidae</taxon>
        <taxon>Marchantiales</taxon>
        <taxon>Marchantiaceae</taxon>
        <taxon>Marchantia</taxon>
    </lineage>
</organism>
<proteinExistence type="predicted"/>
<evidence type="ECO:0000313" key="2">
    <source>
        <dbReference type="Proteomes" id="UP000077202"/>
    </source>
</evidence>
<keyword evidence="2" id="KW-1185">Reference proteome</keyword>
<evidence type="ECO:0000313" key="1">
    <source>
        <dbReference type="EMBL" id="OAE21420.1"/>
    </source>
</evidence>
<name>A0A176VKJ9_MARPO</name>
<dbReference type="Proteomes" id="UP000077202">
    <property type="component" value="Unassembled WGS sequence"/>
</dbReference>
<protein>
    <submittedName>
        <fullName evidence="1">Uncharacterized protein</fullName>
    </submittedName>
</protein>
<sequence length="100" mass="10729">MALMEVAVEPSEERTATVVPQVGGTMVDAHGISSFPPPEEEEREDHLREKDMECKVLRLNLAKEKDVRAVKGSYAAVGGDAGESKKGRGGVSLADIYVCV</sequence>
<gene>
    <name evidence="1" type="ORF">AXG93_3954s1100</name>
</gene>
<comment type="caution">
    <text evidence="1">The sequence shown here is derived from an EMBL/GenBank/DDBJ whole genome shotgun (WGS) entry which is preliminary data.</text>
</comment>